<dbReference type="PROSITE" id="PS00138">
    <property type="entry name" value="SUBTILASE_SER"/>
    <property type="match status" value="1"/>
</dbReference>
<dbReference type="Pfam" id="PF01483">
    <property type="entry name" value="P_proprotein"/>
    <property type="match status" value="1"/>
</dbReference>
<reference evidence="6 7" key="1">
    <citation type="journal article" date="2024" name="Front. Microbiol.">
        <title>Transcriptomic insights into the dominance of two phototrophs throughout the water column of a tropical hypersaline-alkaline crater lake (Dziani Dzaha, Mayotte).</title>
        <authorList>
            <person name="Duperron S."/>
            <person name="Halary S."/>
            <person name="Bouly J.-P."/>
            <person name="Roussel T."/>
            <person name="Hugoni M."/>
            <person name="Bruto M."/>
            <person name="Oger P."/>
            <person name="Duval C."/>
            <person name="Woo A."/>
            <person name="Jezequiel D."/>
            <person name="Ader M."/>
            <person name="Leboulanger C."/>
            <person name="Agogue H."/>
            <person name="Grossi V."/>
            <person name="Trousselier M."/>
            <person name="Bernard C."/>
        </authorList>
    </citation>
    <scope>NUCLEOTIDE SEQUENCE [LARGE SCALE GENOMIC DNA]</scope>
    <source>
        <strain evidence="6 7">PMC 851.14</strain>
    </source>
</reference>
<keyword evidence="3 4" id="KW-0720">Serine protease</keyword>
<name>A0ABU9EIK5_LIMFS</name>
<dbReference type="PROSITE" id="PS51829">
    <property type="entry name" value="P_HOMO_B"/>
    <property type="match status" value="1"/>
</dbReference>
<comment type="similarity">
    <text evidence="4">Belongs to the peptidase S8 family.</text>
</comment>
<dbReference type="Pfam" id="PF00082">
    <property type="entry name" value="Peptidase_S8"/>
    <property type="match status" value="1"/>
</dbReference>
<feature type="active site" description="Charge relay system" evidence="4">
    <location>
        <position position="278"/>
    </location>
</feature>
<dbReference type="PROSITE" id="PS51892">
    <property type="entry name" value="SUBTILASE"/>
    <property type="match status" value="1"/>
</dbReference>
<dbReference type="RefSeq" id="WP_006668290.1">
    <property type="nucleotide sequence ID" value="NZ_JBBWYZ010000004.1"/>
</dbReference>
<feature type="active site" description="Charge relay system" evidence="4">
    <location>
        <position position="530"/>
    </location>
</feature>
<evidence type="ECO:0000256" key="1">
    <source>
        <dbReference type="ARBA" id="ARBA00022670"/>
    </source>
</evidence>
<dbReference type="Gene3D" id="2.60.120.260">
    <property type="entry name" value="Galactose-binding domain-like"/>
    <property type="match status" value="1"/>
</dbReference>
<keyword evidence="7" id="KW-1185">Reference proteome</keyword>
<evidence type="ECO:0000256" key="2">
    <source>
        <dbReference type="ARBA" id="ARBA00022801"/>
    </source>
</evidence>
<dbReference type="InterPro" id="IPR034054">
    <property type="entry name" value="Pep_S8_PrcA"/>
</dbReference>
<dbReference type="InterPro" id="IPR015500">
    <property type="entry name" value="Peptidase_S8_subtilisin-rel"/>
</dbReference>
<dbReference type="InterPro" id="IPR000209">
    <property type="entry name" value="Peptidase_S8/S53_dom"/>
</dbReference>
<dbReference type="InterPro" id="IPR002884">
    <property type="entry name" value="P_dom"/>
</dbReference>
<protein>
    <submittedName>
        <fullName evidence="6">S8 family serine peptidase</fullName>
    </submittedName>
</protein>
<dbReference type="Proteomes" id="UP001387447">
    <property type="component" value="Unassembled WGS sequence"/>
</dbReference>
<dbReference type="InterPro" id="IPR008979">
    <property type="entry name" value="Galactose-bd-like_sf"/>
</dbReference>
<dbReference type="InterPro" id="IPR023828">
    <property type="entry name" value="Peptidase_S8_Ser-AS"/>
</dbReference>
<dbReference type="PANTHER" id="PTHR42884">
    <property type="entry name" value="PROPROTEIN CONVERTASE SUBTILISIN/KEXIN-RELATED"/>
    <property type="match status" value="1"/>
</dbReference>
<keyword evidence="2 4" id="KW-0378">Hydrolase</keyword>
<dbReference type="PRINTS" id="PR00723">
    <property type="entry name" value="SUBTILISIN"/>
</dbReference>
<accession>A0ABU9EIK5</accession>
<dbReference type="Gene3D" id="3.40.50.200">
    <property type="entry name" value="Peptidase S8/S53 domain"/>
    <property type="match status" value="1"/>
</dbReference>
<feature type="domain" description="P/Homo B" evidence="5">
    <location>
        <begin position="610"/>
        <end position="741"/>
    </location>
</feature>
<proteinExistence type="inferred from homology"/>
<evidence type="ECO:0000259" key="5">
    <source>
        <dbReference type="PROSITE" id="PS51829"/>
    </source>
</evidence>
<feature type="active site" description="Charge relay system" evidence="4">
    <location>
        <position position="316"/>
    </location>
</feature>
<sequence length="741" mass="80078">MTSANPYEINDQQYQGIGVPEESLGSILQRGGEELAITKVPGRFTVRLVSTPPVGGAGVSPLPGQADGLTPKQPVTDSGPQFTPVVSEAENLENLPIHIEETSSVPPELQEVKVKDTELDQAMELARQSDRVAFASHVYQADNNPGMVMYLTNQITIQFNEDVEESNRNAIANSQGLRLLKSVYGVPNTFVYEVIRQAKENPIKIANRLTWNPEVLVAEPNIVVKSQKYYRPSDPLYPRQWYLHNTGGADVAPDAHISVEPAWDITRGTRSIVVAITDDAIDLNHPDFQGIGKIVAPIDLKGQNRLPSPQSPSDNHGTACAGLAIAEENGKGIVGVAPGCALMPIRTTGYLDDESVERIFDWAINNRASVISCSWGASAVSFPLSIRQQAVITKAATVGRNGRGCVVLFAAGNANRPINGTINESGWPNNVISGRVRWLSGFAVHPDVISVSACTSLNKKAAYSNWGTGITVCAPSNNAPPGMWLQETGYIGTPPAIRTALRGLGVFTTDRVGAAGYDQGDFTSHFGGTSAATPLVAGVAALVLSVNPDLSAREVRRIIEQTADKIVDPDADPQLGISMGTYDGNGYSQWFGYGRVNAEKAVKMAQSQRVSRQQVQRRVEQSNNRVLNIPDHNPHWKGVASTISVANTSPILDIQVTVDIEHQFLGDLEVRLIPPHGEEVLLQGRTLGGNKVLKTTYNLQTTPYMRELLNHSPQGTWRLVVADLAPHHTGKLNGWKLDLGL</sequence>
<evidence type="ECO:0000313" key="6">
    <source>
        <dbReference type="EMBL" id="MEK9511209.1"/>
    </source>
</evidence>
<evidence type="ECO:0000256" key="3">
    <source>
        <dbReference type="ARBA" id="ARBA00022825"/>
    </source>
</evidence>
<organism evidence="6 7">
    <name type="scientific">Limnospira fusiformis PMC 851.14</name>
    <dbReference type="NCBI Taxonomy" id="2219512"/>
    <lineage>
        <taxon>Bacteria</taxon>
        <taxon>Bacillati</taxon>
        <taxon>Cyanobacteriota</taxon>
        <taxon>Cyanophyceae</taxon>
        <taxon>Oscillatoriophycideae</taxon>
        <taxon>Oscillatoriales</taxon>
        <taxon>Sirenicapillariaceae</taxon>
        <taxon>Limnospira</taxon>
    </lineage>
</organism>
<evidence type="ECO:0000313" key="7">
    <source>
        <dbReference type="Proteomes" id="UP001387447"/>
    </source>
</evidence>
<dbReference type="CDD" id="cd07498">
    <property type="entry name" value="Peptidases_S8_15"/>
    <property type="match status" value="1"/>
</dbReference>
<dbReference type="SUPFAM" id="SSF52743">
    <property type="entry name" value="Subtilisin-like"/>
    <property type="match status" value="1"/>
</dbReference>
<dbReference type="InterPro" id="IPR036852">
    <property type="entry name" value="Peptidase_S8/S53_dom_sf"/>
</dbReference>
<evidence type="ECO:0000256" key="4">
    <source>
        <dbReference type="PROSITE-ProRule" id="PRU01240"/>
    </source>
</evidence>
<comment type="caution">
    <text evidence="6">The sequence shown here is derived from an EMBL/GenBank/DDBJ whole genome shotgun (WGS) entry which is preliminary data.</text>
</comment>
<dbReference type="SUPFAM" id="SSF49785">
    <property type="entry name" value="Galactose-binding domain-like"/>
    <property type="match status" value="1"/>
</dbReference>
<gene>
    <name evidence="6" type="ORF">AAEJ74_05750</name>
</gene>
<dbReference type="EMBL" id="JBBWYZ010000004">
    <property type="protein sequence ID" value="MEK9511209.1"/>
    <property type="molecule type" value="Genomic_DNA"/>
</dbReference>
<dbReference type="PANTHER" id="PTHR42884:SF14">
    <property type="entry name" value="NEUROENDOCRINE CONVERTASE 1"/>
    <property type="match status" value="1"/>
</dbReference>
<keyword evidence="1 4" id="KW-0645">Protease</keyword>